<proteinExistence type="predicted"/>
<sequence>IKNSDNIISLNWINFIKKFWNMNFIKQIKLPILNVDFIVYFLFLIGNVKCSCKTSVYIQPTHSTEKPKPRIPGELYPRMIIMYMDRTIWPFWFELDVTRPIKNKNGIILDDGFQPLKPFQQIPGLLDSLHKQGYKLAFINQSPDNASMENLLEWFDFNKYLTHKMSMSAPKKELVRIISQKYKIDFGDMLYLDSEYDEIPDIAELNVVCIQTGDKGVTMEDVQKGLHIFSTAAPDYG</sequence>
<protein>
    <submittedName>
        <fullName evidence="1">Uncharacterized protein</fullName>
    </submittedName>
</protein>
<evidence type="ECO:0000313" key="1">
    <source>
        <dbReference type="EMBL" id="JAS38977.1"/>
    </source>
</evidence>
<dbReference type="InterPro" id="IPR036412">
    <property type="entry name" value="HAD-like_sf"/>
</dbReference>
<dbReference type="InterPro" id="IPR010036">
    <property type="entry name" value="MDP_1_eu_arc"/>
</dbReference>
<feature type="non-terminal residue" evidence="1">
    <location>
        <position position="1"/>
    </location>
</feature>
<organism evidence="1">
    <name type="scientific">Cuerna arida</name>
    <dbReference type="NCBI Taxonomy" id="1464854"/>
    <lineage>
        <taxon>Eukaryota</taxon>
        <taxon>Metazoa</taxon>
        <taxon>Ecdysozoa</taxon>
        <taxon>Arthropoda</taxon>
        <taxon>Hexapoda</taxon>
        <taxon>Insecta</taxon>
        <taxon>Pterygota</taxon>
        <taxon>Neoptera</taxon>
        <taxon>Paraneoptera</taxon>
        <taxon>Hemiptera</taxon>
        <taxon>Auchenorrhyncha</taxon>
        <taxon>Membracoidea</taxon>
        <taxon>Cicadellidae</taxon>
        <taxon>Cicadellinae</taxon>
        <taxon>Proconiini</taxon>
        <taxon>Cuerna</taxon>
    </lineage>
</organism>
<dbReference type="InterPro" id="IPR023214">
    <property type="entry name" value="HAD_sf"/>
</dbReference>
<dbReference type="Gene3D" id="3.40.50.1000">
    <property type="entry name" value="HAD superfamily/HAD-like"/>
    <property type="match status" value="1"/>
</dbReference>
<dbReference type="SUPFAM" id="SSF56784">
    <property type="entry name" value="HAD-like"/>
    <property type="match status" value="1"/>
</dbReference>
<name>A0A1B6EM18_9HEMI</name>
<gene>
    <name evidence="1" type="ORF">g.15927</name>
</gene>
<dbReference type="Pfam" id="PF12689">
    <property type="entry name" value="Acid_PPase"/>
    <property type="match status" value="1"/>
</dbReference>
<dbReference type="PANTHER" id="PTHR17901:SF14">
    <property type="entry name" value="MAGNESIUM-DEPENDENT PHOSPHATASE 1"/>
    <property type="match status" value="1"/>
</dbReference>
<dbReference type="PANTHER" id="PTHR17901">
    <property type="entry name" value="MAGNESIUM-DEPENDENT PHOSPHATASE 1 MDP1"/>
    <property type="match status" value="1"/>
</dbReference>
<dbReference type="GO" id="GO:0003993">
    <property type="term" value="F:acid phosphatase activity"/>
    <property type="evidence" value="ECO:0007669"/>
    <property type="project" value="TreeGrafter"/>
</dbReference>
<dbReference type="AlphaFoldDB" id="A0A1B6EM18"/>
<accession>A0A1B6EM18</accession>
<reference evidence="1" key="1">
    <citation type="submission" date="2015-11" db="EMBL/GenBank/DDBJ databases">
        <title>De novo transcriptome assembly of four potential Pierce s Disease insect vectors from Arizona vineyards.</title>
        <authorList>
            <person name="Tassone E.E."/>
        </authorList>
    </citation>
    <scope>NUCLEOTIDE SEQUENCE</scope>
</reference>
<dbReference type="EMBL" id="GECZ01030792">
    <property type="protein sequence ID" value="JAS38977.1"/>
    <property type="molecule type" value="Transcribed_RNA"/>
</dbReference>